<comment type="caution">
    <text evidence="1">The sequence shown here is derived from an EMBL/GenBank/DDBJ whole genome shotgun (WGS) entry which is preliminary data.</text>
</comment>
<feature type="non-terminal residue" evidence="1">
    <location>
        <position position="1"/>
    </location>
</feature>
<sequence length="720" mass="79941">TLPTYSSFTNNASTLTKINGVVNWSINLSDETALSYYFFAHNNSGTMTNVSNGTLSGTSVFLNKTVTITKPQGNYICGQFWVNDTSNNINQTLLTDSEACFTVANTIPGIPTITSPIDGDINKTRNIAFTTTDADGDTISYTLYINNTINVTTNNNITGWVGADGYYNLTITANDSSGFSANSTVVHFTLDSTVPIIANITVAGLNRSGDTFYVNFTAMDNLTDINWTVSQNQSGTWQNTTWSNTWTVSGDWLMAIYSATITATKNTWFGIIGYVKDAAGNIAQSTMVLLQVENIPPTVTNFTFPNQSIYRININITMNWSNSFDADGDTINYRLWLGDVSPPTWLYYDGTDSNFTTNLSDGTYYYSVDVYDGQDYNLNTSIWRLDVDTIGPVLYQNFSDDIETSLNYFLVNYTVTDEGDLWSINSTVVYNTTGVVVCSNETINISTNAYNYVYNCSLPVSDGIVYNGTVIAYDAHTANSFTIAEEDISIIEATRKFDFDGTTIQMTSTTGNIDLMEYEALGDRYSFRFKMKDMPILDKEETYHYIFKLPADAYYLASSRYQAHFIIPSQKRGIDFEGVDGTFNISKTTVHLYTTETDLAFNSVFQLNNVTDTFQFTADNQPPRINYTSPTPGNNSITTGNSVTVNISITDANFANCTLEWGGTNETMIQGTDYCYQTKTTTDGQGYYFKVYVNDTYSNTNITGIRNITENSLPTATLLN</sequence>
<protein>
    <submittedName>
        <fullName evidence="1">Uncharacterized protein</fullName>
    </submittedName>
</protein>
<accession>A0A0F9EU00</accession>
<gene>
    <name evidence="1" type="ORF">LCGC14_2033190</name>
</gene>
<evidence type="ECO:0000313" key="1">
    <source>
        <dbReference type="EMBL" id="KKL77608.1"/>
    </source>
</evidence>
<reference evidence="1" key="1">
    <citation type="journal article" date="2015" name="Nature">
        <title>Complex archaea that bridge the gap between prokaryotes and eukaryotes.</title>
        <authorList>
            <person name="Spang A."/>
            <person name="Saw J.H."/>
            <person name="Jorgensen S.L."/>
            <person name="Zaremba-Niedzwiedzka K."/>
            <person name="Martijn J."/>
            <person name="Lind A.E."/>
            <person name="van Eijk R."/>
            <person name="Schleper C."/>
            <person name="Guy L."/>
            <person name="Ettema T.J."/>
        </authorList>
    </citation>
    <scope>NUCLEOTIDE SEQUENCE</scope>
</reference>
<dbReference type="AlphaFoldDB" id="A0A0F9EU00"/>
<proteinExistence type="predicted"/>
<organism evidence="1">
    <name type="scientific">marine sediment metagenome</name>
    <dbReference type="NCBI Taxonomy" id="412755"/>
    <lineage>
        <taxon>unclassified sequences</taxon>
        <taxon>metagenomes</taxon>
        <taxon>ecological metagenomes</taxon>
    </lineage>
</organism>
<feature type="non-terminal residue" evidence="1">
    <location>
        <position position="720"/>
    </location>
</feature>
<name>A0A0F9EU00_9ZZZZ</name>
<dbReference type="EMBL" id="LAZR01023704">
    <property type="protein sequence ID" value="KKL77608.1"/>
    <property type="molecule type" value="Genomic_DNA"/>
</dbReference>